<accession>A0ABP9Y5B0</accession>
<dbReference type="InterPro" id="IPR001609">
    <property type="entry name" value="Myosin_head_motor_dom-like"/>
</dbReference>
<organism evidence="10 11">
    <name type="scientific">Helicostylum pulchrum</name>
    <dbReference type="NCBI Taxonomy" id="562976"/>
    <lineage>
        <taxon>Eukaryota</taxon>
        <taxon>Fungi</taxon>
        <taxon>Fungi incertae sedis</taxon>
        <taxon>Mucoromycota</taxon>
        <taxon>Mucoromycotina</taxon>
        <taxon>Mucoromycetes</taxon>
        <taxon>Mucorales</taxon>
        <taxon>Mucorineae</taxon>
        <taxon>Mucoraceae</taxon>
        <taxon>Helicostylum</taxon>
    </lineage>
</organism>
<dbReference type="InterPro" id="IPR036961">
    <property type="entry name" value="Kinesin_motor_dom_sf"/>
</dbReference>
<evidence type="ECO:0000256" key="1">
    <source>
        <dbReference type="ARBA" id="ARBA00008314"/>
    </source>
</evidence>
<dbReference type="PRINTS" id="PR00193">
    <property type="entry name" value="MYOSINHEAVY"/>
</dbReference>
<dbReference type="SUPFAM" id="SSF52540">
    <property type="entry name" value="P-loop containing nucleoside triphosphate hydrolases"/>
    <property type="match status" value="1"/>
</dbReference>
<keyword evidence="5 8" id="KW-0518">Myosin</keyword>
<evidence type="ECO:0000256" key="3">
    <source>
        <dbReference type="ARBA" id="ARBA00022840"/>
    </source>
</evidence>
<keyword evidence="3" id="KW-0067">ATP-binding</keyword>
<dbReference type="PANTHER" id="PTHR13140:SF857">
    <property type="entry name" value="MYOSIN-11"/>
    <property type="match status" value="1"/>
</dbReference>
<evidence type="ECO:0000256" key="2">
    <source>
        <dbReference type="ARBA" id="ARBA00022741"/>
    </source>
</evidence>
<keyword evidence="11" id="KW-1185">Reference proteome</keyword>
<evidence type="ECO:0000259" key="9">
    <source>
        <dbReference type="PROSITE" id="PS51456"/>
    </source>
</evidence>
<keyword evidence="2" id="KW-0547">Nucleotide-binding</keyword>
<dbReference type="InterPro" id="IPR027417">
    <property type="entry name" value="P-loop_NTPase"/>
</dbReference>
<sequence length="70" mass="8150">MEGLQLQITYSGLFLVAVNPYRKLPIYSEEYIQSYKGKRRGEMPPHIYAVADQAYHDMVQDKENQSILIT</sequence>
<comment type="caution">
    <text evidence="10">The sequence shown here is derived from an EMBL/GenBank/DDBJ whole genome shotgun (WGS) entry which is preliminary data.</text>
</comment>
<dbReference type="EMBL" id="BAABUJ010000021">
    <property type="protein sequence ID" value="GAA5802171.1"/>
    <property type="molecule type" value="Genomic_DNA"/>
</dbReference>
<evidence type="ECO:0000313" key="11">
    <source>
        <dbReference type="Proteomes" id="UP001476247"/>
    </source>
</evidence>
<evidence type="ECO:0000256" key="5">
    <source>
        <dbReference type="ARBA" id="ARBA00023123"/>
    </source>
</evidence>
<feature type="domain" description="Myosin motor" evidence="9">
    <location>
        <begin position="1"/>
        <end position="70"/>
    </location>
</feature>
<comment type="similarity">
    <text evidence="1 8">Belongs to the TRAFAC class myosin-kinesin ATPase superfamily. Myosin family.</text>
</comment>
<keyword evidence="7 8" id="KW-0009">Actin-binding</keyword>
<dbReference type="Proteomes" id="UP001476247">
    <property type="component" value="Unassembled WGS sequence"/>
</dbReference>
<evidence type="ECO:0000256" key="4">
    <source>
        <dbReference type="ARBA" id="ARBA00023054"/>
    </source>
</evidence>
<comment type="caution">
    <text evidence="8">Lacks conserved residue(s) required for the propagation of feature annotation.</text>
</comment>
<evidence type="ECO:0000256" key="6">
    <source>
        <dbReference type="ARBA" id="ARBA00023175"/>
    </source>
</evidence>
<name>A0ABP9Y5B0_9FUNG</name>
<protein>
    <submittedName>
        <fullName evidence="10">Myosin 3</fullName>
    </submittedName>
</protein>
<keyword evidence="4" id="KW-0175">Coiled coil</keyword>
<keyword evidence="6" id="KW-0505">Motor protein</keyword>
<dbReference type="Gene3D" id="3.40.850.10">
    <property type="entry name" value="Kinesin motor domain"/>
    <property type="match status" value="1"/>
</dbReference>
<evidence type="ECO:0000256" key="7">
    <source>
        <dbReference type="ARBA" id="ARBA00023203"/>
    </source>
</evidence>
<dbReference type="PROSITE" id="PS51456">
    <property type="entry name" value="MYOSIN_MOTOR"/>
    <property type="match status" value="1"/>
</dbReference>
<gene>
    <name evidence="10" type="primary">MYO3</name>
    <name evidence="10" type="ORF">HPULCUR_007632</name>
</gene>
<dbReference type="Pfam" id="PF00063">
    <property type="entry name" value="Myosin_head"/>
    <property type="match status" value="1"/>
</dbReference>
<evidence type="ECO:0000313" key="10">
    <source>
        <dbReference type="EMBL" id="GAA5802171.1"/>
    </source>
</evidence>
<reference evidence="10 11" key="1">
    <citation type="submission" date="2024-04" db="EMBL/GenBank/DDBJ databases">
        <title>genome sequences of Mucor flavus KT1a and Helicostylum pulchrum KT1b strains isolation_sourced from the surface of a dry-aged beef.</title>
        <authorList>
            <person name="Toyotome T."/>
            <person name="Hosono M."/>
            <person name="Torimaru M."/>
            <person name="Fukuda K."/>
            <person name="Mikami N."/>
        </authorList>
    </citation>
    <scope>NUCLEOTIDE SEQUENCE [LARGE SCALE GENOMIC DNA]</scope>
    <source>
        <strain evidence="10 11">KT1b</strain>
    </source>
</reference>
<proteinExistence type="inferred from homology"/>
<dbReference type="PANTHER" id="PTHR13140">
    <property type="entry name" value="MYOSIN"/>
    <property type="match status" value="1"/>
</dbReference>
<evidence type="ECO:0000256" key="8">
    <source>
        <dbReference type="PROSITE-ProRule" id="PRU00782"/>
    </source>
</evidence>